<dbReference type="GO" id="GO:0000976">
    <property type="term" value="F:transcription cis-regulatory region binding"/>
    <property type="evidence" value="ECO:0007669"/>
    <property type="project" value="TreeGrafter"/>
</dbReference>
<evidence type="ECO:0000313" key="6">
    <source>
        <dbReference type="EMBL" id="RIH91924.1"/>
    </source>
</evidence>
<dbReference type="PANTHER" id="PTHR30055">
    <property type="entry name" value="HTH-TYPE TRANSCRIPTIONAL REGULATOR RUTR"/>
    <property type="match status" value="1"/>
</dbReference>
<dbReference type="Pfam" id="PF21776">
    <property type="entry name" value="TetR_C_44"/>
    <property type="match status" value="1"/>
</dbReference>
<sequence>MLSLRERQKQRRRDRIFRTAIALFREKGFQETTATDIAKASHVSRGTFFNYYPYKEAVLLDFGAQMLAELREAAMAELAQGDPPLDVLHRLWERLAEMSERERGLLSPLAYEFLNPDPKRAKAAFEALLLGDLIADILRPLKLRKRLREDMSLERISRSLADVYLLAFLRWASYVPGRSLKDEMMKFLDLLMEGAISRSIRRTKITRVSALARAEG</sequence>
<evidence type="ECO:0000259" key="5">
    <source>
        <dbReference type="PROSITE" id="PS50977"/>
    </source>
</evidence>
<dbReference type="PANTHER" id="PTHR30055:SF234">
    <property type="entry name" value="HTH-TYPE TRANSCRIPTIONAL REGULATOR BETI"/>
    <property type="match status" value="1"/>
</dbReference>
<name>A0A399F5J7_9DEIN</name>
<accession>A0A399F5J7</accession>
<dbReference type="AlphaFoldDB" id="A0A399F5J7"/>
<protein>
    <submittedName>
        <fullName evidence="6">Mycofactocin system transcriptional regulator</fullName>
    </submittedName>
</protein>
<keyword evidence="7" id="KW-1185">Reference proteome</keyword>
<comment type="caution">
    <text evidence="6">The sequence shown here is derived from an EMBL/GenBank/DDBJ whole genome shotgun (WGS) entry which is preliminary data.</text>
</comment>
<reference evidence="6 7" key="1">
    <citation type="submission" date="2018-08" db="EMBL/GenBank/DDBJ databases">
        <title>Meiothermus granaticius genome AF-68 sequencing project.</title>
        <authorList>
            <person name="Da Costa M.S."/>
            <person name="Albuquerque L."/>
            <person name="Raposo P."/>
            <person name="Froufe H.J.C."/>
            <person name="Barroso C.S."/>
            <person name="Egas C."/>
        </authorList>
    </citation>
    <scope>NUCLEOTIDE SEQUENCE [LARGE SCALE GENOMIC DNA]</scope>
    <source>
        <strain evidence="6 7">AF-68</strain>
    </source>
</reference>
<evidence type="ECO:0000313" key="7">
    <source>
        <dbReference type="Proteomes" id="UP000266178"/>
    </source>
</evidence>
<dbReference type="SUPFAM" id="SSF46689">
    <property type="entry name" value="Homeodomain-like"/>
    <property type="match status" value="1"/>
</dbReference>
<gene>
    <name evidence="6" type="ORF">Mgrana_02199</name>
</gene>
<keyword evidence="1" id="KW-0805">Transcription regulation</keyword>
<dbReference type="Proteomes" id="UP000266178">
    <property type="component" value="Unassembled WGS sequence"/>
</dbReference>
<dbReference type="InterPro" id="IPR049444">
    <property type="entry name" value="TetR_C_44"/>
</dbReference>
<dbReference type="RefSeq" id="WP_119357674.1">
    <property type="nucleotide sequence ID" value="NZ_BJXM01000001.1"/>
</dbReference>
<evidence type="ECO:0000256" key="4">
    <source>
        <dbReference type="PROSITE-ProRule" id="PRU00335"/>
    </source>
</evidence>
<dbReference type="InterPro" id="IPR050109">
    <property type="entry name" value="HTH-type_TetR-like_transc_reg"/>
</dbReference>
<evidence type="ECO:0000256" key="1">
    <source>
        <dbReference type="ARBA" id="ARBA00023015"/>
    </source>
</evidence>
<dbReference type="Gene3D" id="1.10.357.10">
    <property type="entry name" value="Tetracycline Repressor, domain 2"/>
    <property type="match status" value="1"/>
</dbReference>
<evidence type="ECO:0000256" key="2">
    <source>
        <dbReference type="ARBA" id="ARBA00023125"/>
    </source>
</evidence>
<dbReference type="GO" id="GO:0003700">
    <property type="term" value="F:DNA-binding transcription factor activity"/>
    <property type="evidence" value="ECO:0007669"/>
    <property type="project" value="TreeGrafter"/>
</dbReference>
<evidence type="ECO:0000256" key="3">
    <source>
        <dbReference type="ARBA" id="ARBA00023163"/>
    </source>
</evidence>
<dbReference type="PROSITE" id="PS50977">
    <property type="entry name" value="HTH_TETR_2"/>
    <property type="match status" value="1"/>
</dbReference>
<dbReference type="EMBL" id="QWLB01000029">
    <property type="protein sequence ID" value="RIH91924.1"/>
    <property type="molecule type" value="Genomic_DNA"/>
</dbReference>
<proteinExistence type="predicted"/>
<feature type="DNA-binding region" description="H-T-H motif" evidence="4">
    <location>
        <begin position="33"/>
        <end position="52"/>
    </location>
</feature>
<keyword evidence="2 4" id="KW-0238">DNA-binding</keyword>
<dbReference type="OrthoDB" id="268339at2"/>
<organism evidence="6 7">
    <name type="scientific">Meiothermus granaticius NBRC 107808</name>
    <dbReference type="NCBI Taxonomy" id="1227551"/>
    <lineage>
        <taxon>Bacteria</taxon>
        <taxon>Thermotogati</taxon>
        <taxon>Deinococcota</taxon>
        <taxon>Deinococci</taxon>
        <taxon>Thermales</taxon>
        <taxon>Thermaceae</taxon>
        <taxon>Meiothermus</taxon>
    </lineage>
</organism>
<dbReference type="InterPro" id="IPR009057">
    <property type="entry name" value="Homeodomain-like_sf"/>
</dbReference>
<dbReference type="Pfam" id="PF00440">
    <property type="entry name" value="TetR_N"/>
    <property type="match status" value="1"/>
</dbReference>
<keyword evidence="3" id="KW-0804">Transcription</keyword>
<dbReference type="PRINTS" id="PR00455">
    <property type="entry name" value="HTHTETR"/>
</dbReference>
<feature type="domain" description="HTH tetR-type" evidence="5">
    <location>
        <begin position="10"/>
        <end position="70"/>
    </location>
</feature>
<dbReference type="InterPro" id="IPR001647">
    <property type="entry name" value="HTH_TetR"/>
</dbReference>